<feature type="region of interest" description="Disordered" evidence="1">
    <location>
        <begin position="1"/>
        <end position="45"/>
    </location>
</feature>
<dbReference type="CDD" id="cd00761">
    <property type="entry name" value="Glyco_tranf_GTA_type"/>
    <property type="match status" value="1"/>
</dbReference>
<dbReference type="PANTHER" id="PTHR22916">
    <property type="entry name" value="GLYCOSYLTRANSFERASE"/>
    <property type="match status" value="1"/>
</dbReference>
<feature type="compositionally biased region" description="Low complexity" evidence="1">
    <location>
        <begin position="26"/>
        <end position="35"/>
    </location>
</feature>
<feature type="domain" description="Glycosyltransferase 2-like" evidence="2">
    <location>
        <begin position="54"/>
        <end position="185"/>
    </location>
</feature>
<name>A0ABU2BP49_9MICC</name>
<dbReference type="InterPro" id="IPR029044">
    <property type="entry name" value="Nucleotide-diphossugar_trans"/>
</dbReference>
<dbReference type="Proteomes" id="UP001183817">
    <property type="component" value="Unassembled WGS sequence"/>
</dbReference>
<evidence type="ECO:0000313" key="5">
    <source>
        <dbReference type="Proteomes" id="UP001183817"/>
    </source>
</evidence>
<dbReference type="PANTHER" id="PTHR22916:SF3">
    <property type="entry name" value="UDP-GLCNAC:BETAGAL BETA-1,3-N-ACETYLGLUCOSAMINYLTRANSFERASE-LIKE PROTEIN 1"/>
    <property type="match status" value="1"/>
</dbReference>
<feature type="domain" description="TarS/TarP linker" evidence="3">
    <location>
        <begin position="267"/>
        <end position="364"/>
    </location>
</feature>
<dbReference type="SUPFAM" id="SSF53448">
    <property type="entry name" value="Nucleotide-diphospho-sugar transferases"/>
    <property type="match status" value="1"/>
</dbReference>
<dbReference type="Pfam" id="PF00535">
    <property type="entry name" value="Glycos_transf_2"/>
    <property type="match status" value="1"/>
</dbReference>
<protein>
    <submittedName>
        <fullName evidence="4">Glycosyltransferase involved in cell wall biosynthesis</fullName>
    </submittedName>
</protein>
<proteinExistence type="predicted"/>
<evidence type="ECO:0000313" key="4">
    <source>
        <dbReference type="EMBL" id="MDR7360425.1"/>
    </source>
</evidence>
<dbReference type="Gene3D" id="3.90.550.10">
    <property type="entry name" value="Spore Coat Polysaccharide Biosynthesis Protein SpsA, Chain A"/>
    <property type="match status" value="1"/>
</dbReference>
<dbReference type="InterPro" id="IPR054028">
    <property type="entry name" value="TarS/TarP_linker"/>
</dbReference>
<accession>A0ABU2BP49</accession>
<evidence type="ECO:0000259" key="2">
    <source>
        <dbReference type="Pfam" id="PF00535"/>
    </source>
</evidence>
<comment type="caution">
    <text evidence="4">The sequence shown here is derived from an EMBL/GenBank/DDBJ whole genome shotgun (WGS) entry which is preliminary data.</text>
</comment>
<organism evidence="4 5">
    <name type="scientific">Paeniglutamicibacter sulfureus</name>
    <dbReference type="NCBI Taxonomy" id="43666"/>
    <lineage>
        <taxon>Bacteria</taxon>
        <taxon>Bacillati</taxon>
        <taxon>Actinomycetota</taxon>
        <taxon>Actinomycetes</taxon>
        <taxon>Micrococcales</taxon>
        <taxon>Micrococcaceae</taxon>
        <taxon>Paeniglutamicibacter</taxon>
    </lineage>
</organism>
<gene>
    <name evidence="4" type="ORF">J2S64_004116</name>
</gene>
<dbReference type="EMBL" id="JAVDYI010000001">
    <property type="protein sequence ID" value="MDR7360425.1"/>
    <property type="molecule type" value="Genomic_DNA"/>
</dbReference>
<dbReference type="RefSeq" id="WP_310293284.1">
    <property type="nucleotide sequence ID" value="NZ_BAAAWO010000001.1"/>
</dbReference>
<evidence type="ECO:0000256" key="1">
    <source>
        <dbReference type="SAM" id="MobiDB-lite"/>
    </source>
</evidence>
<dbReference type="Pfam" id="PF22181">
    <property type="entry name" value="TarS_linker"/>
    <property type="match status" value="1"/>
</dbReference>
<dbReference type="InterPro" id="IPR001173">
    <property type="entry name" value="Glyco_trans_2-like"/>
</dbReference>
<sequence>MGLRSKLGIGKKKSTDGLLAGVGPVSESSSPMSFSAAQKPGDFDNGASSPRSVSVIIPVYNAMPYLTELLNSLEAQDLASTDFDVIAVDDGSTDFSGEILDVYAARNANFRVIHQENSGWPGKPRNVGIEASRSEFVFFCDADDHLGPEALRRMVDFARAHSSDVVVPKMIGVGGRRVQASLFTKTVEDVPLRTILRSLSPQKLVRRSLLLENNIRFHEEKVRLEDGIVMSACYLKARKTSILADYDYYFIRTRTVGTNISSAPIEPAGYVRSLTEISKNLLDGVQDRDLADLLVLDLFRRKGLRFYEPARFLAMAPRVQKQWVVSHAAFIDRFLPAESQQKLDDADRELTALIHQQDLDAILATVKKRESVNGPMETVEARASGDGVSFRLSSLAPLSSADLVLKNRTGTKQKTFDVGVDGSAVDSGRNLHTVSISADDLKAFGKEIIDVWTVARDAAGQEGAPARTTCPAGVALPPPLPGIRVYATVHGSLSLDLRK</sequence>
<reference evidence="4 5" key="1">
    <citation type="submission" date="2023-07" db="EMBL/GenBank/DDBJ databases">
        <title>Sequencing the genomes of 1000 actinobacteria strains.</title>
        <authorList>
            <person name="Klenk H.-P."/>
        </authorList>
    </citation>
    <scope>NUCLEOTIDE SEQUENCE [LARGE SCALE GENOMIC DNA]</scope>
    <source>
        <strain evidence="4 5">DSM 20167</strain>
    </source>
</reference>
<keyword evidence="5" id="KW-1185">Reference proteome</keyword>
<evidence type="ECO:0000259" key="3">
    <source>
        <dbReference type="Pfam" id="PF22181"/>
    </source>
</evidence>